<evidence type="ECO:0000256" key="9">
    <source>
        <dbReference type="ARBA" id="ARBA00037998"/>
    </source>
</evidence>
<dbReference type="GO" id="GO:0015188">
    <property type="term" value="F:L-isoleucine transmembrane transporter activity"/>
    <property type="evidence" value="ECO:0007669"/>
    <property type="project" value="TreeGrafter"/>
</dbReference>
<dbReference type="Pfam" id="PF02653">
    <property type="entry name" value="BPD_transp_2"/>
    <property type="match status" value="1"/>
</dbReference>
<evidence type="ECO:0000256" key="8">
    <source>
        <dbReference type="ARBA" id="ARBA00023136"/>
    </source>
</evidence>
<feature type="transmembrane region" description="Helical" evidence="10">
    <location>
        <begin position="152"/>
        <end position="175"/>
    </location>
</feature>
<feature type="transmembrane region" description="Helical" evidence="10">
    <location>
        <begin position="12"/>
        <end position="35"/>
    </location>
</feature>
<dbReference type="GO" id="GO:1903806">
    <property type="term" value="P:L-isoleucine import across plasma membrane"/>
    <property type="evidence" value="ECO:0007669"/>
    <property type="project" value="TreeGrafter"/>
</dbReference>
<keyword evidence="5 10" id="KW-0812">Transmembrane</keyword>
<dbReference type="CDD" id="cd06582">
    <property type="entry name" value="TM_PBP1_LivH_like"/>
    <property type="match status" value="1"/>
</dbReference>
<gene>
    <name evidence="11" type="ORF">SAMN02745206_02938</name>
</gene>
<dbReference type="GO" id="GO:0015192">
    <property type="term" value="F:L-phenylalanine transmembrane transporter activity"/>
    <property type="evidence" value="ECO:0007669"/>
    <property type="project" value="TreeGrafter"/>
</dbReference>
<feature type="transmembrane region" description="Helical" evidence="10">
    <location>
        <begin position="196"/>
        <end position="227"/>
    </location>
</feature>
<feature type="transmembrane region" description="Helical" evidence="10">
    <location>
        <begin position="258"/>
        <end position="276"/>
    </location>
</feature>
<dbReference type="GO" id="GO:0042941">
    <property type="term" value="P:D-alanine transmembrane transport"/>
    <property type="evidence" value="ECO:0007669"/>
    <property type="project" value="TreeGrafter"/>
</dbReference>
<keyword evidence="12" id="KW-1185">Reference proteome</keyword>
<dbReference type="STRING" id="1121391.SAMN02745206_02938"/>
<reference evidence="12" key="1">
    <citation type="submission" date="2016-11" db="EMBL/GenBank/DDBJ databases">
        <authorList>
            <person name="Varghese N."/>
            <person name="Submissions S."/>
        </authorList>
    </citation>
    <scope>NUCLEOTIDE SEQUENCE [LARGE SCALE GENOMIC DNA]</scope>
    <source>
        <strain evidence="12">DSM 9756</strain>
    </source>
</reference>
<organism evidence="11 12">
    <name type="scientific">Desulfacinum infernum DSM 9756</name>
    <dbReference type="NCBI Taxonomy" id="1121391"/>
    <lineage>
        <taxon>Bacteria</taxon>
        <taxon>Pseudomonadati</taxon>
        <taxon>Thermodesulfobacteriota</taxon>
        <taxon>Syntrophobacteria</taxon>
        <taxon>Syntrophobacterales</taxon>
        <taxon>Syntrophobacteraceae</taxon>
        <taxon>Desulfacinum</taxon>
    </lineage>
</organism>
<keyword evidence="8 10" id="KW-0472">Membrane</keyword>
<feature type="transmembrane region" description="Helical" evidence="10">
    <location>
        <begin position="74"/>
        <end position="97"/>
    </location>
</feature>
<evidence type="ECO:0000256" key="6">
    <source>
        <dbReference type="ARBA" id="ARBA00022970"/>
    </source>
</evidence>
<dbReference type="GO" id="GO:0005886">
    <property type="term" value="C:plasma membrane"/>
    <property type="evidence" value="ECO:0007669"/>
    <property type="project" value="UniProtKB-SubCell"/>
</dbReference>
<feature type="transmembrane region" description="Helical" evidence="10">
    <location>
        <begin position="233"/>
        <end position="251"/>
    </location>
</feature>
<dbReference type="GO" id="GO:0015808">
    <property type="term" value="P:L-alanine transport"/>
    <property type="evidence" value="ECO:0007669"/>
    <property type="project" value="TreeGrafter"/>
</dbReference>
<dbReference type="PANTHER" id="PTHR11795:SF371">
    <property type="entry name" value="HIGH-AFFINITY BRANCHED-CHAIN AMINO ACID TRANSPORT SYSTEM PERMEASE PROTEIN LIVH"/>
    <property type="match status" value="1"/>
</dbReference>
<keyword evidence="3" id="KW-1003">Cell membrane</keyword>
<evidence type="ECO:0000313" key="11">
    <source>
        <dbReference type="EMBL" id="SHF93159.1"/>
    </source>
</evidence>
<dbReference type="Proteomes" id="UP000184076">
    <property type="component" value="Unassembled WGS sequence"/>
</dbReference>
<dbReference type="RefSeq" id="WP_073040757.1">
    <property type="nucleotide sequence ID" value="NZ_FQVB01000032.1"/>
</dbReference>
<dbReference type="OrthoDB" id="9807115at2"/>
<dbReference type="GO" id="GO:0015190">
    <property type="term" value="F:L-leucine transmembrane transporter activity"/>
    <property type="evidence" value="ECO:0007669"/>
    <property type="project" value="TreeGrafter"/>
</dbReference>
<dbReference type="GO" id="GO:0005304">
    <property type="term" value="F:L-valine transmembrane transporter activity"/>
    <property type="evidence" value="ECO:0007669"/>
    <property type="project" value="TreeGrafter"/>
</dbReference>
<evidence type="ECO:0000256" key="7">
    <source>
        <dbReference type="ARBA" id="ARBA00022989"/>
    </source>
</evidence>
<sequence>MEVFLQNLLNALQWGSFYALIALGYTLVYGVLLLINFAHGDIFMVGAYIGFFVASFFLGKYAFHLPLDLPPSVIFLLTLLLTMALTSVVGVTLERVAYRPLRRKGAPRLYVVITALMCGLLLENGNLALLGASRRSFPELLPKAVYDLGGVSVTNIKILVIIAALLVFVFLETVVRKTKLGMAMRAISYDRMAVPLMGIPVDTVIVFTFVLGSSMAALGGVLFATAYPVLEPYMGALIGWKAFIAAVIGGIGEIRGAFAGGFLLGFIEIFVAAFFPSTLRDLISFSILLVFLSVRPTGFFGVARATKI</sequence>
<feature type="transmembrane region" description="Helical" evidence="10">
    <location>
        <begin position="42"/>
        <end position="62"/>
    </location>
</feature>
<evidence type="ECO:0000256" key="4">
    <source>
        <dbReference type="ARBA" id="ARBA00022519"/>
    </source>
</evidence>
<keyword evidence="4" id="KW-0997">Cell inner membrane</keyword>
<evidence type="ECO:0000256" key="2">
    <source>
        <dbReference type="ARBA" id="ARBA00022448"/>
    </source>
</evidence>
<evidence type="ECO:0000256" key="1">
    <source>
        <dbReference type="ARBA" id="ARBA00004651"/>
    </source>
</evidence>
<accession>A0A1M5FP07</accession>
<comment type="subcellular location">
    <subcellularLocation>
        <location evidence="1">Cell membrane</location>
        <topology evidence="1">Multi-pass membrane protein</topology>
    </subcellularLocation>
</comment>
<dbReference type="InterPro" id="IPR001851">
    <property type="entry name" value="ABC_transp_permease"/>
</dbReference>
<feature type="transmembrane region" description="Helical" evidence="10">
    <location>
        <begin position="282"/>
        <end position="303"/>
    </location>
</feature>
<evidence type="ECO:0000313" key="12">
    <source>
        <dbReference type="Proteomes" id="UP000184076"/>
    </source>
</evidence>
<feature type="transmembrane region" description="Helical" evidence="10">
    <location>
        <begin position="109"/>
        <end position="132"/>
    </location>
</feature>
<dbReference type="PANTHER" id="PTHR11795">
    <property type="entry name" value="BRANCHED-CHAIN AMINO ACID TRANSPORT SYSTEM PERMEASE PROTEIN LIVH"/>
    <property type="match status" value="1"/>
</dbReference>
<dbReference type="EMBL" id="FQVB01000032">
    <property type="protein sequence ID" value="SHF93159.1"/>
    <property type="molecule type" value="Genomic_DNA"/>
</dbReference>
<evidence type="ECO:0000256" key="3">
    <source>
        <dbReference type="ARBA" id="ARBA00022475"/>
    </source>
</evidence>
<keyword evidence="6" id="KW-0029">Amino-acid transport</keyword>
<protein>
    <submittedName>
        <fullName evidence="11">Amino acid/amide ABC transporter membrane protein 1, HAAT family (TC 3.A.1.4.-)</fullName>
    </submittedName>
</protein>
<dbReference type="InterPro" id="IPR052157">
    <property type="entry name" value="BCAA_transport_permease"/>
</dbReference>
<evidence type="ECO:0000256" key="10">
    <source>
        <dbReference type="SAM" id="Phobius"/>
    </source>
</evidence>
<name>A0A1M5FP07_9BACT</name>
<dbReference type="AlphaFoldDB" id="A0A1M5FP07"/>
<proteinExistence type="inferred from homology"/>
<evidence type="ECO:0000256" key="5">
    <source>
        <dbReference type="ARBA" id="ARBA00022692"/>
    </source>
</evidence>
<keyword evidence="2" id="KW-0813">Transport</keyword>
<comment type="similarity">
    <text evidence="9">Belongs to the binding-protein-dependent transport system permease family. LivHM subfamily.</text>
</comment>
<keyword evidence="7 10" id="KW-1133">Transmembrane helix</keyword>